<dbReference type="Gene3D" id="3.40.190.10">
    <property type="entry name" value="Periplasmic binding protein-like II"/>
    <property type="match status" value="1"/>
</dbReference>
<keyword evidence="4 5" id="KW-0732">Signal</keyword>
<dbReference type="Pfam" id="PF00496">
    <property type="entry name" value="SBP_bac_5"/>
    <property type="match status" value="1"/>
</dbReference>
<dbReference type="GO" id="GO:0043190">
    <property type="term" value="C:ATP-binding cassette (ABC) transporter complex"/>
    <property type="evidence" value="ECO:0007669"/>
    <property type="project" value="InterPro"/>
</dbReference>
<dbReference type="CDD" id="cd08517">
    <property type="entry name" value="PBP2_NikA_DppA_OppA_like_13"/>
    <property type="match status" value="1"/>
</dbReference>
<evidence type="ECO:0000259" key="6">
    <source>
        <dbReference type="Pfam" id="PF00496"/>
    </source>
</evidence>
<evidence type="ECO:0000256" key="2">
    <source>
        <dbReference type="ARBA" id="ARBA00005695"/>
    </source>
</evidence>
<keyword evidence="3" id="KW-0813">Transport</keyword>
<dbReference type="PATRIC" id="fig|1367847.3.peg.1329"/>
<comment type="subcellular location">
    <subcellularLocation>
        <location evidence="1">Periplasm</location>
    </subcellularLocation>
</comment>
<dbReference type="AlphaFoldDB" id="S5XMD4"/>
<dbReference type="PROSITE" id="PS01040">
    <property type="entry name" value="SBP_BACTERIAL_5"/>
    <property type="match status" value="1"/>
</dbReference>
<evidence type="ECO:0000256" key="1">
    <source>
        <dbReference type="ARBA" id="ARBA00004418"/>
    </source>
</evidence>
<dbReference type="OrthoDB" id="9803988at2"/>
<dbReference type="PIRSF" id="PIRSF002741">
    <property type="entry name" value="MppA"/>
    <property type="match status" value="1"/>
</dbReference>
<dbReference type="KEGG" id="pami:JCM7686_1358"/>
<feature type="signal peptide" evidence="5">
    <location>
        <begin position="1"/>
        <end position="23"/>
    </location>
</feature>
<proteinExistence type="inferred from homology"/>
<comment type="similarity">
    <text evidence="2">Belongs to the bacterial solute-binding protein 5 family.</text>
</comment>
<feature type="chain" id="PRO_5004544464" evidence="5">
    <location>
        <begin position="24"/>
        <end position="521"/>
    </location>
</feature>
<dbReference type="GO" id="GO:0015833">
    <property type="term" value="P:peptide transport"/>
    <property type="evidence" value="ECO:0007669"/>
    <property type="project" value="TreeGrafter"/>
</dbReference>
<feature type="domain" description="Solute-binding protein family 5" evidence="6">
    <location>
        <begin position="68"/>
        <end position="419"/>
    </location>
</feature>
<dbReference type="InterPro" id="IPR039424">
    <property type="entry name" value="SBP_5"/>
</dbReference>
<evidence type="ECO:0000256" key="3">
    <source>
        <dbReference type="ARBA" id="ARBA00022448"/>
    </source>
</evidence>
<dbReference type="GO" id="GO:1904680">
    <property type="term" value="F:peptide transmembrane transporter activity"/>
    <property type="evidence" value="ECO:0007669"/>
    <property type="project" value="TreeGrafter"/>
</dbReference>
<accession>S5XMD4</accession>
<dbReference type="eggNOG" id="COG0747">
    <property type="taxonomic scope" value="Bacteria"/>
</dbReference>
<dbReference type="Gene3D" id="3.90.76.10">
    <property type="entry name" value="Dipeptide-binding Protein, Domain 1"/>
    <property type="match status" value="1"/>
</dbReference>
<gene>
    <name evidence="7" type="ORF">JCM7686_1358</name>
</gene>
<dbReference type="InterPro" id="IPR030678">
    <property type="entry name" value="Peptide/Ni-bd"/>
</dbReference>
<dbReference type="RefSeq" id="WP_020950097.1">
    <property type="nucleotide sequence ID" value="NC_022041.1"/>
</dbReference>
<dbReference type="EMBL" id="CP006650">
    <property type="protein sequence ID" value="AGT08459.1"/>
    <property type="molecule type" value="Genomic_DNA"/>
</dbReference>
<evidence type="ECO:0000256" key="4">
    <source>
        <dbReference type="ARBA" id="ARBA00022729"/>
    </source>
</evidence>
<dbReference type="Proteomes" id="UP000015480">
    <property type="component" value="Chromosome"/>
</dbReference>
<dbReference type="STRING" id="1367847.JCM7686_1358"/>
<dbReference type="PANTHER" id="PTHR30290:SF9">
    <property type="entry name" value="OLIGOPEPTIDE-BINDING PROTEIN APPA"/>
    <property type="match status" value="1"/>
</dbReference>
<sequence>MKLFPLSFAALATAALLALPVQAEPITLSWGIPAEASDILTANTTSGTAQLLGTKVFDGLLSYNDDLTPKPQLATVWDVSPDGLTYRFTLREGVKFHDGTPLTPQDVAFSINYLKANHPRGNVTFSTVERIETPDAHTVVLHLTKPTPFLLSALASAESPILPEHVFADVKPGLPPPDDKLIGTGPYRFVKWQRGDYIIFEKNPDYWDKGKPEVDRLVGRFITDAASRSAAFETGEIAFGEINPAEAQRFKDQPGFQVIELPKAYNGSHAQLAFNLDRELPRDIHVREAVSHAIDVPRILDTVYYGAGTVSPTPIIPSKGIYHDADLGPFDYDPKKAEAILDAAGYKPGPDGFRFKIELALNGYHDPRLGSFIQQSLREIGIDASLRLNDPAAYIKRVYTDRDFDFAIDFLGNYFDPAVGVQRVFWSKSIRPGVPFVNPSHYSNPEVDRLLEAAADEPDQAKRVELYRQFQEIIRKDLPVIDLLDPPTFYLVSDKVTGLFNSAQAQSGNFADLKLATPGKS</sequence>
<dbReference type="InterPro" id="IPR000914">
    <property type="entry name" value="SBP_5_dom"/>
</dbReference>
<protein>
    <submittedName>
        <fullName evidence="7">ABC-type dipeptide transport system, periplasmic component</fullName>
    </submittedName>
</protein>
<reference evidence="7 8" key="1">
    <citation type="journal article" date="2014" name="BMC Genomics">
        <title>Architecture and functions of a multipartite genome of the methylotrophic bacterium Paracoccus aminophilus JCM 7686, containing primary and secondary chromids.</title>
        <authorList>
            <person name="Dziewit L."/>
            <person name="Czarnecki J."/>
            <person name="Wibberg D."/>
            <person name="Radlinska M."/>
            <person name="Mrozek P."/>
            <person name="Szymczak M."/>
            <person name="Schluter A."/>
            <person name="Puhler A."/>
            <person name="Bartosik D."/>
        </authorList>
    </citation>
    <scope>NUCLEOTIDE SEQUENCE [LARGE SCALE GENOMIC DNA]</scope>
    <source>
        <strain evidence="7">JCM 7686</strain>
    </source>
</reference>
<dbReference type="GO" id="GO:0030288">
    <property type="term" value="C:outer membrane-bounded periplasmic space"/>
    <property type="evidence" value="ECO:0007669"/>
    <property type="project" value="UniProtKB-ARBA"/>
</dbReference>
<dbReference type="HOGENOM" id="CLU_017028_7_3_5"/>
<evidence type="ECO:0000313" key="8">
    <source>
        <dbReference type="Proteomes" id="UP000015480"/>
    </source>
</evidence>
<dbReference type="InterPro" id="IPR023765">
    <property type="entry name" value="SBP_5_CS"/>
</dbReference>
<dbReference type="SUPFAM" id="SSF53850">
    <property type="entry name" value="Periplasmic binding protein-like II"/>
    <property type="match status" value="1"/>
</dbReference>
<evidence type="ECO:0000256" key="5">
    <source>
        <dbReference type="SAM" id="SignalP"/>
    </source>
</evidence>
<name>S5XMD4_PARAH</name>
<keyword evidence="8" id="KW-1185">Reference proteome</keyword>
<dbReference type="Gene3D" id="3.10.105.10">
    <property type="entry name" value="Dipeptide-binding Protein, Domain 3"/>
    <property type="match status" value="1"/>
</dbReference>
<dbReference type="PANTHER" id="PTHR30290">
    <property type="entry name" value="PERIPLASMIC BINDING COMPONENT OF ABC TRANSPORTER"/>
    <property type="match status" value="1"/>
</dbReference>
<evidence type="ECO:0000313" key="7">
    <source>
        <dbReference type="EMBL" id="AGT08459.1"/>
    </source>
</evidence>
<organism evidence="7 8">
    <name type="scientific">Paracoccus aminophilus JCM 7686</name>
    <dbReference type="NCBI Taxonomy" id="1367847"/>
    <lineage>
        <taxon>Bacteria</taxon>
        <taxon>Pseudomonadati</taxon>
        <taxon>Pseudomonadota</taxon>
        <taxon>Alphaproteobacteria</taxon>
        <taxon>Rhodobacterales</taxon>
        <taxon>Paracoccaceae</taxon>
        <taxon>Paracoccus</taxon>
    </lineage>
</organism>